<evidence type="ECO:0000256" key="5">
    <source>
        <dbReference type="HAMAP-Rule" id="MF_00378"/>
    </source>
</evidence>
<dbReference type="HAMAP" id="MF_00378">
    <property type="entry name" value="Exonuc_7_L"/>
    <property type="match status" value="1"/>
</dbReference>
<comment type="subunit">
    <text evidence="5">Heterooligomer composed of large and small subunits.</text>
</comment>
<evidence type="ECO:0000259" key="8">
    <source>
        <dbReference type="Pfam" id="PF13742"/>
    </source>
</evidence>
<feature type="domain" description="OB-fold nucleic acid binding" evidence="8">
    <location>
        <begin position="5"/>
        <end position="99"/>
    </location>
</feature>
<evidence type="ECO:0000256" key="1">
    <source>
        <dbReference type="ARBA" id="ARBA00022490"/>
    </source>
</evidence>
<dbReference type="EMBL" id="LVVL01000001">
    <property type="protein sequence ID" value="OAN16044.1"/>
    <property type="molecule type" value="Genomic_DNA"/>
</dbReference>
<dbReference type="Pfam" id="PF13742">
    <property type="entry name" value="tRNA_anti_2"/>
    <property type="match status" value="1"/>
</dbReference>
<comment type="caution">
    <text evidence="9">The sequence shown here is derived from an EMBL/GenBank/DDBJ whole genome shotgun (WGS) entry which is preliminary data.</text>
</comment>
<dbReference type="PANTHER" id="PTHR30008:SF0">
    <property type="entry name" value="EXODEOXYRIBONUCLEASE 7 LARGE SUBUNIT"/>
    <property type="match status" value="1"/>
</dbReference>
<comment type="function">
    <text evidence="5">Bidirectionally degrades single-stranded DNA into large acid-insoluble oligonucleotides, which are then degraded further into small acid-soluble oligonucleotides.</text>
</comment>
<keyword evidence="2 5" id="KW-0540">Nuclease</keyword>
<dbReference type="RefSeq" id="WP_028106753.1">
    <property type="nucleotide sequence ID" value="NZ_LVVL01000001.1"/>
</dbReference>
<dbReference type="CDD" id="cd04489">
    <property type="entry name" value="ExoVII_LU_OBF"/>
    <property type="match status" value="1"/>
</dbReference>
<comment type="catalytic activity">
    <reaction evidence="5 6">
        <text>Exonucleolytic cleavage in either 5'- to 3'- or 3'- to 5'-direction to yield nucleoside 5'-phosphates.</text>
        <dbReference type="EC" id="3.1.11.6"/>
    </reaction>
</comment>
<keyword evidence="1 5" id="KW-0963">Cytoplasm</keyword>
<gene>
    <name evidence="5" type="primary">xseA</name>
    <name evidence="9" type="ORF">A3783_08945</name>
</gene>
<protein>
    <recommendedName>
        <fullName evidence="5">Exodeoxyribonuclease 7 large subunit</fullName>
        <ecNumber evidence="5">3.1.11.6</ecNumber>
    </recommendedName>
    <alternativeName>
        <fullName evidence="5">Exodeoxyribonuclease VII large subunit</fullName>
        <shortName evidence="5">Exonuclease VII large subunit</shortName>
    </alternativeName>
</protein>
<evidence type="ECO:0000313" key="10">
    <source>
        <dbReference type="Proteomes" id="UP000078447"/>
    </source>
</evidence>
<feature type="domain" description="Exonuclease VII large subunit C-terminal" evidence="7">
    <location>
        <begin position="123"/>
        <end position="434"/>
    </location>
</feature>
<proteinExistence type="inferred from homology"/>
<dbReference type="InterPro" id="IPR025824">
    <property type="entry name" value="OB-fold_nuc-bd_dom"/>
</dbReference>
<keyword evidence="3 5" id="KW-0378">Hydrolase</keyword>
<dbReference type="InterPro" id="IPR003753">
    <property type="entry name" value="Exonuc_VII_L"/>
</dbReference>
<evidence type="ECO:0000259" key="7">
    <source>
        <dbReference type="Pfam" id="PF02601"/>
    </source>
</evidence>
<dbReference type="InterPro" id="IPR020579">
    <property type="entry name" value="Exonuc_VII_lsu_C"/>
</dbReference>
<keyword evidence="4 5" id="KW-0269">Exonuclease</keyword>
<comment type="similarity">
    <text evidence="5 6">Belongs to the XseA family.</text>
</comment>
<dbReference type="NCBIfam" id="TIGR00237">
    <property type="entry name" value="xseA"/>
    <property type="match status" value="1"/>
</dbReference>
<evidence type="ECO:0000256" key="4">
    <source>
        <dbReference type="ARBA" id="ARBA00022839"/>
    </source>
</evidence>
<organism evidence="9 10">
    <name type="scientific">Exiguobacterium undae</name>
    <dbReference type="NCBI Taxonomy" id="169177"/>
    <lineage>
        <taxon>Bacteria</taxon>
        <taxon>Bacillati</taxon>
        <taxon>Bacillota</taxon>
        <taxon>Bacilli</taxon>
        <taxon>Bacillales</taxon>
        <taxon>Bacillales Family XII. Incertae Sedis</taxon>
        <taxon>Exiguobacterium</taxon>
    </lineage>
</organism>
<dbReference type="Proteomes" id="UP000078447">
    <property type="component" value="Unassembled WGS sequence"/>
</dbReference>
<reference evidence="9 10" key="1">
    <citation type="submission" date="2016-03" db="EMBL/GenBank/DDBJ databases">
        <authorList>
            <person name="Cho S.-Y."/>
            <person name="Lim S."/>
            <person name="Kim H."/>
            <person name="Soh E.H."/>
            <person name="Moon J.S."/>
        </authorList>
    </citation>
    <scope>NUCLEOTIDE SEQUENCE [LARGE SCALE GENOMIC DNA]</scope>
    <source>
        <strain evidence="9 10">KCTC 3810</strain>
    </source>
</reference>
<sequence>MTDPLQVSELVNYVKRELESDSLLQQVQVVGEVSNFKRHSSGHLYFTLKDEQSKMKAVMFARDASRVKTDVRDGARVVLTARLSVYLASGEMQLYVERMMEDGVGALYEAYVRLKDDLETRGWFEESLKQPLPTLPGRIGIVTSPKGAALHDIATTLRRRYPQAAIIFAPVLVQGKEAVPQIARAIQLMNEHQACDVMVIGRGGGSIEELWAFNEIDVVTAIHESNIPIVSAVGHETDFTIADFVADVRAATPTAAAELVTPEAAELEKRVADLKRRLTRNYDQYIKERKDRVTRLAGSYGLKSPRVLLGLKQERLDRAEMGLSRISKQMMQVKQQALGDVSKRLQRIPLRERLSDQGRELIRTRKQLERIHHVMRSKQERLYQMIARLDSVSPTQVLLRGYTYVEQDGQLVRSVHQLSDQTFRVQFHDGSILAKREDEDEDGNGTNL</sequence>
<dbReference type="PANTHER" id="PTHR30008">
    <property type="entry name" value="EXODEOXYRIBONUCLEASE 7 LARGE SUBUNIT"/>
    <property type="match status" value="1"/>
</dbReference>
<name>A0ABX2VCS1_9BACL</name>
<evidence type="ECO:0000256" key="3">
    <source>
        <dbReference type="ARBA" id="ARBA00022801"/>
    </source>
</evidence>
<evidence type="ECO:0000256" key="6">
    <source>
        <dbReference type="RuleBase" id="RU004355"/>
    </source>
</evidence>
<dbReference type="Pfam" id="PF02601">
    <property type="entry name" value="Exonuc_VII_L"/>
    <property type="match status" value="1"/>
</dbReference>
<accession>A0ABX2VCS1</accession>
<dbReference type="EC" id="3.1.11.6" evidence="5"/>
<evidence type="ECO:0000256" key="2">
    <source>
        <dbReference type="ARBA" id="ARBA00022722"/>
    </source>
</evidence>
<keyword evidence="10" id="KW-1185">Reference proteome</keyword>
<evidence type="ECO:0000313" key="9">
    <source>
        <dbReference type="EMBL" id="OAN16044.1"/>
    </source>
</evidence>
<comment type="subcellular location">
    <subcellularLocation>
        <location evidence="5 6">Cytoplasm</location>
    </subcellularLocation>
</comment>